<proteinExistence type="predicted"/>
<dbReference type="GeneID" id="18266183"/>
<protein>
    <submittedName>
        <fullName evidence="1">Uncharacterized protein</fullName>
    </submittedName>
</protein>
<gene>
    <name evidence="1" type="ORF">pv_155</name>
</gene>
<accession>W5S5Z7</accession>
<evidence type="ECO:0000313" key="1">
    <source>
        <dbReference type="EMBL" id="AHH01722.1"/>
    </source>
</evidence>
<name>W5S5Z7_9VIRU</name>
<keyword evidence="2" id="KW-1185">Reference proteome</keyword>
<reference evidence="1 2" key="1">
    <citation type="journal article" date="2014" name="Proc. Natl. Acad. Sci. U.S.A.">
        <title>Thirty-thousand-year-old distant relative of giant icosahedral DNA viruses with a pandoravirus morphology.</title>
        <authorList>
            <person name="Legendre M."/>
            <person name="Bartoli J."/>
            <person name="Shmakova L."/>
            <person name="Jeudy S."/>
            <person name="Labadie K."/>
            <person name="Adrait A."/>
            <person name="Lescot M."/>
            <person name="Poirot O."/>
            <person name="Bertaux L."/>
            <person name="Bruley C."/>
            <person name="Coute Y."/>
            <person name="Rivkina E."/>
            <person name="Abergel C."/>
            <person name="Claverie J.M."/>
        </authorList>
    </citation>
    <scope>NUCLEOTIDE SEQUENCE [LARGE SCALE GENOMIC DNA]</scope>
    <source>
        <strain evidence="1">P1084-T</strain>
    </source>
</reference>
<dbReference type="EMBL" id="KF740664">
    <property type="protein sequence ID" value="AHH01722.1"/>
    <property type="molecule type" value="Genomic_DNA"/>
</dbReference>
<sequence>MEEPRLDQISFWRKTFPDLTRKQLKENKFSREYWRERAEKDLSIPPWYFDLYHDDHYVDGKVAAIERYLDCKVYQDFSPEKYFDKTFQYSKEKSFFYAFFFQNPEIVKEKISEIATRHLEKYVELRLTTPLFFPFYNFNCSEILRHELERRNPKPQTSAQEYVSNRKKLKDGDATQVVLFVEKVERKLRHTIREGRYERIFEILEESSKLSNIPFGTLEYVCSIAVFEEAPYEFFLLTIETFYDKSLNPEVLLWGLCHVISSGNMNKVDSFLAFAKEKGVDLINLFDKEFCCFNEKVRTFGQVVSLFACFSNNLAMYERFADWDQPSKPHHEDYCPIDQNLKILYLVVGYLRKRDPVSFYQILLLEDLVWTLTIQSLIVISANFEAIYLMKKSCLYEKNQISLMYMAYGNPLVECQLMENVPSMSQMGAMFSNALSNSFPSTFLEILTKETCGIPSMTEDLGLGEDFLDKMLKAFGKKA</sequence>
<evidence type="ECO:0000313" key="2">
    <source>
        <dbReference type="Proteomes" id="UP000202176"/>
    </source>
</evidence>
<dbReference type="KEGG" id="vg:18266183"/>
<dbReference type="RefSeq" id="YP_009001057.1">
    <property type="nucleotide sequence ID" value="NC_023423.1"/>
</dbReference>
<dbReference type="Proteomes" id="UP000202176">
    <property type="component" value="Segment"/>
</dbReference>
<organism evidence="1 2">
    <name type="scientific">Pithovirus sibericum</name>
    <dbReference type="NCBI Taxonomy" id="1450746"/>
    <lineage>
        <taxon>Viruses</taxon>
        <taxon>Pithoviruses</taxon>
        <taxon>Orthopithovirinae</taxon>
        <taxon>Alphapithovirus</taxon>
        <taxon>Alphapithovirus sibericum</taxon>
    </lineage>
</organism>